<dbReference type="AlphaFoldDB" id="A0A517PJK6"/>
<protein>
    <recommendedName>
        <fullName evidence="3">Outer membrane protein assembly factor BamE</fullName>
    </recommendedName>
</protein>
<reference evidence="1 2" key="1">
    <citation type="submission" date="2019-02" db="EMBL/GenBank/DDBJ databases">
        <title>Deep-cultivation of Planctomycetes and their phenomic and genomic characterization uncovers novel biology.</title>
        <authorList>
            <person name="Wiegand S."/>
            <person name="Jogler M."/>
            <person name="Boedeker C."/>
            <person name="Pinto D."/>
            <person name="Vollmers J."/>
            <person name="Rivas-Marin E."/>
            <person name="Kohn T."/>
            <person name="Peeters S.H."/>
            <person name="Heuer A."/>
            <person name="Rast P."/>
            <person name="Oberbeckmann S."/>
            <person name="Bunk B."/>
            <person name="Jeske O."/>
            <person name="Meyerdierks A."/>
            <person name="Storesund J.E."/>
            <person name="Kallscheuer N."/>
            <person name="Luecker S."/>
            <person name="Lage O.M."/>
            <person name="Pohl T."/>
            <person name="Merkel B.J."/>
            <person name="Hornburger P."/>
            <person name="Mueller R.-W."/>
            <person name="Bruemmer F."/>
            <person name="Labrenz M."/>
            <person name="Spormann A.M."/>
            <person name="Op den Camp H."/>
            <person name="Overmann J."/>
            <person name="Amann R."/>
            <person name="Jetten M.S.M."/>
            <person name="Mascher T."/>
            <person name="Medema M.H."/>
            <person name="Devos D.P."/>
            <person name="Kaster A.-K."/>
            <person name="Ovreas L."/>
            <person name="Rohde M."/>
            <person name="Galperin M.Y."/>
            <person name="Jogler C."/>
        </authorList>
    </citation>
    <scope>NUCLEOTIDE SEQUENCE [LARGE SCALE GENOMIC DNA]</scope>
    <source>
        <strain evidence="1 2">HG66A1</strain>
    </source>
</reference>
<evidence type="ECO:0000313" key="2">
    <source>
        <dbReference type="Proteomes" id="UP000320421"/>
    </source>
</evidence>
<accession>A0A517PJK6</accession>
<organism evidence="1 2">
    <name type="scientific">Gimesia chilikensis</name>
    <dbReference type="NCBI Taxonomy" id="2605989"/>
    <lineage>
        <taxon>Bacteria</taxon>
        <taxon>Pseudomonadati</taxon>
        <taxon>Planctomycetota</taxon>
        <taxon>Planctomycetia</taxon>
        <taxon>Planctomycetales</taxon>
        <taxon>Planctomycetaceae</taxon>
        <taxon>Gimesia</taxon>
    </lineage>
</organism>
<name>A0A517PJK6_9PLAN</name>
<dbReference type="OrthoDB" id="288534at2"/>
<keyword evidence="2" id="KW-1185">Reference proteome</keyword>
<gene>
    <name evidence="1" type="ORF">HG66A1_12660</name>
</gene>
<dbReference type="EMBL" id="CP036266">
    <property type="protein sequence ID" value="QDT19501.1"/>
    <property type="molecule type" value="Genomic_DNA"/>
</dbReference>
<dbReference type="RefSeq" id="WP_145181327.1">
    <property type="nucleotide sequence ID" value="NZ_CP036266.1"/>
</dbReference>
<dbReference type="Proteomes" id="UP000320421">
    <property type="component" value="Chromosome"/>
</dbReference>
<dbReference type="PROSITE" id="PS51257">
    <property type="entry name" value="PROKAR_LIPOPROTEIN"/>
    <property type="match status" value="1"/>
</dbReference>
<evidence type="ECO:0000313" key="1">
    <source>
        <dbReference type="EMBL" id="QDT19501.1"/>
    </source>
</evidence>
<proteinExistence type="predicted"/>
<sequence length="148" mass="16504">MTHLKRVSYRPQQLRRLLLAWMLGVSCVCLLNACTGVRRVVPAPLVFEEQSQKILAIAPLGTPKAEAIQKLTDAGISGEFASSPSIYYCDLWEQENGNRWHMNVALLFNEQGELYKTRPAQADVTWQSAEEAAESEQAVGQATEQVLQ</sequence>
<evidence type="ECO:0008006" key="3">
    <source>
        <dbReference type="Google" id="ProtNLM"/>
    </source>
</evidence>